<evidence type="ECO:0000313" key="1">
    <source>
        <dbReference type="EMBL" id="MCZ0830526.1"/>
    </source>
</evidence>
<organism evidence="1 2">
    <name type="scientific">Brevibacillus halotolerans</name>
    <dbReference type="NCBI Taxonomy" id="1507437"/>
    <lineage>
        <taxon>Bacteria</taxon>
        <taxon>Bacillati</taxon>
        <taxon>Bacillota</taxon>
        <taxon>Bacilli</taxon>
        <taxon>Bacillales</taxon>
        <taxon>Paenibacillaceae</taxon>
        <taxon>Brevibacillus</taxon>
    </lineage>
</organism>
<name>A0ABT4HVH7_9BACL</name>
<evidence type="ECO:0000313" key="2">
    <source>
        <dbReference type="Proteomes" id="UP001067708"/>
    </source>
</evidence>
<keyword evidence="2" id="KW-1185">Reference proteome</keyword>
<sequence length="135" mass="14719">MKKIDEYIKGSTWDTIALWTDVWNKANKAGNKQRMQFAETQADNARTAYWSNLGASIAKDLELRPTSVLFAGTTATMPRSGSDSISGGRAIGWAAIAATILTIATQDTSTSTTTYNYNGQTFPVQQQSMDRAKSI</sequence>
<accession>A0ABT4HVH7</accession>
<reference evidence="1" key="1">
    <citation type="submission" date="2022-09" db="EMBL/GenBank/DDBJ databases">
        <title>Genome analysis and characterization of larvicidal activity of Brevibacillus strains.</title>
        <authorList>
            <person name="Patrusheva E.V."/>
            <person name="Izotova A.O."/>
            <person name="Toshchakov S.V."/>
            <person name="Sineoky S.P."/>
        </authorList>
    </citation>
    <scope>NUCLEOTIDE SEQUENCE</scope>
    <source>
        <strain evidence="1">VKPM_B-13244</strain>
    </source>
</reference>
<dbReference type="EMBL" id="JAPTNG010000004">
    <property type="protein sequence ID" value="MCZ0830526.1"/>
    <property type="molecule type" value="Genomic_DNA"/>
</dbReference>
<protein>
    <submittedName>
        <fullName evidence="1">Uncharacterized protein</fullName>
    </submittedName>
</protein>
<comment type="caution">
    <text evidence="1">The sequence shown here is derived from an EMBL/GenBank/DDBJ whole genome shotgun (WGS) entry which is preliminary data.</text>
</comment>
<proteinExistence type="predicted"/>
<dbReference type="RefSeq" id="WP_258416974.1">
    <property type="nucleotide sequence ID" value="NZ_JAPTNG010000004.1"/>
</dbReference>
<dbReference type="Proteomes" id="UP001067708">
    <property type="component" value="Unassembled WGS sequence"/>
</dbReference>
<gene>
    <name evidence="1" type="ORF">O0535_06930</name>
</gene>